<dbReference type="PROSITE" id="PS50931">
    <property type="entry name" value="HTH_LYSR"/>
    <property type="match status" value="1"/>
</dbReference>
<evidence type="ECO:0000313" key="7">
    <source>
        <dbReference type="EMBL" id="PED84405.1"/>
    </source>
</evidence>
<dbReference type="Gene3D" id="1.10.10.10">
    <property type="entry name" value="Winged helix-like DNA-binding domain superfamily/Winged helix DNA-binding domain"/>
    <property type="match status" value="1"/>
</dbReference>
<dbReference type="InterPro" id="IPR036390">
    <property type="entry name" value="WH_DNA-bd_sf"/>
</dbReference>
<dbReference type="PANTHER" id="PTHR30346">
    <property type="entry name" value="TRANSCRIPTIONAL DUAL REGULATOR HCAR-RELATED"/>
    <property type="match status" value="1"/>
</dbReference>
<dbReference type="CDD" id="cd05466">
    <property type="entry name" value="PBP2_LTTR_substrate"/>
    <property type="match status" value="1"/>
</dbReference>
<accession>A0AA91VFW2</accession>
<organism evidence="7 8">
    <name type="scientific">Bacillus pseudomycoides</name>
    <dbReference type="NCBI Taxonomy" id="64104"/>
    <lineage>
        <taxon>Bacteria</taxon>
        <taxon>Bacillati</taxon>
        <taxon>Bacillota</taxon>
        <taxon>Bacilli</taxon>
        <taxon>Bacillales</taxon>
        <taxon>Bacillaceae</taxon>
        <taxon>Bacillus</taxon>
        <taxon>Bacillus cereus group</taxon>
    </lineage>
</organism>
<dbReference type="GO" id="GO:0003700">
    <property type="term" value="F:DNA-binding transcription factor activity"/>
    <property type="evidence" value="ECO:0007669"/>
    <property type="project" value="InterPro"/>
</dbReference>
<comment type="caution">
    <text evidence="7">The sequence shown here is derived from an EMBL/GenBank/DDBJ whole genome shotgun (WGS) entry which is preliminary data.</text>
</comment>
<evidence type="ECO:0000256" key="5">
    <source>
        <dbReference type="ARBA" id="ARBA00023163"/>
    </source>
</evidence>
<dbReference type="GO" id="GO:0003677">
    <property type="term" value="F:DNA binding"/>
    <property type="evidence" value="ECO:0007669"/>
    <property type="project" value="UniProtKB-KW"/>
</dbReference>
<dbReference type="Pfam" id="PF03466">
    <property type="entry name" value="LysR_substrate"/>
    <property type="match status" value="1"/>
</dbReference>
<dbReference type="GO" id="GO:0032993">
    <property type="term" value="C:protein-DNA complex"/>
    <property type="evidence" value="ECO:0007669"/>
    <property type="project" value="TreeGrafter"/>
</dbReference>
<dbReference type="SUPFAM" id="SSF53850">
    <property type="entry name" value="Periplasmic binding protein-like II"/>
    <property type="match status" value="1"/>
</dbReference>
<dbReference type="EMBL" id="NVOR01000006">
    <property type="protein sequence ID" value="PED84405.1"/>
    <property type="molecule type" value="Genomic_DNA"/>
</dbReference>
<dbReference type="InterPro" id="IPR000847">
    <property type="entry name" value="LysR_HTH_N"/>
</dbReference>
<dbReference type="FunFam" id="1.10.10.10:FF:000001">
    <property type="entry name" value="LysR family transcriptional regulator"/>
    <property type="match status" value="1"/>
</dbReference>
<feature type="domain" description="HTH lysR-type" evidence="6">
    <location>
        <begin position="1"/>
        <end position="58"/>
    </location>
</feature>
<dbReference type="Proteomes" id="UP000221020">
    <property type="component" value="Unassembled WGS sequence"/>
</dbReference>
<keyword evidence="4" id="KW-0238">DNA-binding</keyword>
<evidence type="ECO:0000256" key="1">
    <source>
        <dbReference type="ARBA" id="ARBA00009437"/>
    </source>
</evidence>
<dbReference type="PANTHER" id="PTHR30346:SF28">
    <property type="entry name" value="HTH-TYPE TRANSCRIPTIONAL REGULATOR CYNR"/>
    <property type="match status" value="1"/>
</dbReference>
<evidence type="ECO:0000313" key="8">
    <source>
        <dbReference type="Proteomes" id="UP000221020"/>
    </source>
</evidence>
<keyword evidence="3" id="KW-0805">Transcription regulation</keyword>
<comment type="similarity">
    <text evidence="1">Belongs to the LysR transcriptional regulatory family.</text>
</comment>
<gene>
    <name evidence="7" type="ORF">CON65_01075</name>
</gene>
<sequence>MDIRQLRYFFTIAQEGQITRAAKKLHMAQPPLSQQLKLLEQELGVQLLERNGRQLELTEAGSVLFKKAQELLNQFDEAIIEVKEVGNGLKGTLSIGSVKSSFSHLPERLRLFREKYPLVTFRLHEGDSFRLAQSIKNREIELAIVRLPLEMEDFSSLPLPTDKFVAVLPNESADNRTMIPMKELANAPLMLLQRIKGLGLYEQVIDGFKKHGLKPNIICDCPDAAMLLSLVRSGVGFTLLPKSTLIALPLNGIKIVDIEDSTITSDSAVIWLKNRSLSKVAMHFLETFRSESLT</sequence>
<evidence type="ECO:0000256" key="3">
    <source>
        <dbReference type="ARBA" id="ARBA00023015"/>
    </source>
</evidence>
<keyword evidence="5" id="KW-0804">Transcription</keyword>
<reference evidence="7 8" key="1">
    <citation type="submission" date="2017-09" db="EMBL/GenBank/DDBJ databases">
        <title>Large-scale bioinformatics analysis of Bacillus genomes uncovers conserved roles of natural products in bacterial physiology.</title>
        <authorList>
            <consortium name="Agbiome Team Llc"/>
            <person name="Bleich R.M."/>
            <person name="Grubbs K.J."/>
            <person name="Santa Maria K.C."/>
            <person name="Allen S.E."/>
            <person name="Farag S."/>
            <person name="Shank E.A."/>
            <person name="Bowers A."/>
        </authorList>
    </citation>
    <scope>NUCLEOTIDE SEQUENCE [LARGE SCALE GENOMIC DNA]</scope>
    <source>
        <strain evidence="7 8">AFS092012</strain>
    </source>
</reference>
<evidence type="ECO:0000256" key="2">
    <source>
        <dbReference type="ARBA" id="ARBA00018718"/>
    </source>
</evidence>
<dbReference type="Gene3D" id="3.40.190.290">
    <property type="match status" value="1"/>
</dbReference>
<dbReference type="RefSeq" id="WP_097895990.1">
    <property type="nucleotide sequence ID" value="NZ_NVOR01000006.1"/>
</dbReference>
<name>A0AA91VFW2_9BACI</name>
<dbReference type="Pfam" id="PF00126">
    <property type="entry name" value="HTH_1"/>
    <property type="match status" value="1"/>
</dbReference>
<dbReference type="SUPFAM" id="SSF46785">
    <property type="entry name" value="Winged helix' DNA-binding domain"/>
    <property type="match status" value="1"/>
</dbReference>
<protein>
    <recommendedName>
        <fullName evidence="2">HTH-type transcriptional regulator CzcR</fullName>
    </recommendedName>
</protein>
<dbReference type="InterPro" id="IPR036388">
    <property type="entry name" value="WH-like_DNA-bd_sf"/>
</dbReference>
<dbReference type="InterPro" id="IPR005119">
    <property type="entry name" value="LysR_subst-bd"/>
</dbReference>
<dbReference type="PRINTS" id="PR00039">
    <property type="entry name" value="HTHLYSR"/>
</dbReference>
<evidence type="ECO:0000256" key="4">
    <source>
        <dbReference type="ARBA" id="ARBA00023125"/>
    </source>
</evidence>
<dbReference type="AlphaFoldDB" id="A0AA91VFW2"/>
<evidence type="ECO:0000259" key="6">
    <source>
        <dbReference type="PROSITE" id="PS50931"/>
    </source>
</evidence>
<proteinExistence type="inferred from homology"/>